<dbReference type="PANTHER" id="PTHR12993">
    <property type="entry name" value="N-ACETYLGLUCOSAMINYL-PHOSPHATIDYLINOSITOL DE-N-ACETYLASE-RELATED"/>
    <property type="match status" value="1"/>
</dbReference>
<dbReference type="Gene3D" id="3.40.50.10320">
    <property type="entry name" value="LmbE-like"/>
    <property type="match status" value="1"/>
</dbReference>
<accession>A0ABZ2PSA5</accession>
<name>A0ABZ2PSA5_9NOCA</name>
<dbReference type="InterPro" id="IPR003737">
    <property type="entry name" value="GlcNAc_PI_deacetylase-related"/>
</dbReference>
<dbReference type="Proteomes" id="UP001432000">
    <property type="component" value="Chromosome"/>
</dbReference>
<evidence type="ECO:0000256" key="1">
    <source>
        <dbReference type="ARBA" id="ARBA00022833"/>
    </source>
</evidence>
<evidence type="ECO:0000313" key="2">
    <source>
        <dbReference type="EMBL" id="WXG70586.1"/>
    </source>
</evidence>
<organism evidence="2 3">
    <name type="scientific">Rhodococcus sovatensis</name>
    <dbReference type="NCBI Taxonomy" id="1805840"/>
    <lineage>
        <taxon>Bacteria</taxon>
        <taxon>Bacillati</taxon>
        <taxon>Actinomycetota</taxon>
        <taxon>Actinomycetes</taxon>
        <taxon>Mycobacteriales</taxon>
        <taxon>Nocardiaceae</taxon>
        <taxon>Rhodococcus</taxon>
    </lineage>
</organism>
<proteinExistence type="predicted"/>
<dbReference type="InterPro" id="IPR024078">
    <property type="entry name" value="LmbE-like_dom_sf"/>
</dbReference>
<dbReference type="RefSeq" id="WP_338892087.1">
    <property type="nucleotide sequence ID" value="NZ_CP147846.1"/>
</dbReference>
<keyword evidence="3" id="KW-1185">Reference proteome</keyword>
<dbReference type="SUPFAM" id="SSF102588">
    <property type="entry name" value="LmbE-like"/>
    <property type="match status" value="1"/>
</dbReference>
<dbReference type="Pfam" id="PF02585">
    <property type="entry name" value="PIG-L"/>
    <property type="match status" value="1"/>
</dbReference>
<evidence type="ECO:0000313" key="3">
    <source>
        <dbReference type="Proteomes" id="UP001432000"/>
    </source>
</evidence>
<gene>
    <name evidence="2" type="ORF">WDS16_08865</name>
</gene>
<dbReference type="EMBL" id="CP147846">
    <property type="protein sequence ID" value="WXG70586.1"/>
    <property type="molecule type" value="Genomic_DNA"/>
</dbReference>
<reference evidence="2 3" key="1">
    <citation type="submission" date="2024-03" db="EMBL/GenBank/DDBJ databases">
        <title>Natural products discovery in diverse microorganisms through a two-stage MS feature dereplication strategy.</title>
        <authorList>
            <person name="Zhang R."/>
        </authorList>
    </citation>
    <scope>NUCLEOTIDE SEQUENCE [LARGE SCALE GENOMIC DNA]</scope>
    <source>
        <strain evidence="2 3">18930</strain>
    </source>
</reference>
<protein>
    <submittedName>
        <fullName evidence="2">PIG-L family deacetylase</fullName>
    </submittedName>
</protein>
<sequence length="256" mass="28091">MTAIPSVMCVHAHPDDEALFTGGILARTAEAGGRTSVVTCTWREGEVRVEELRRSLSVLGAGEPRLLGYTDNAFDGGVLFGTSPFDEAVGKVVAHIREFRPDVVVTYDAFGTYGHPDHIHAHRVTLAAFEASPFAQLFPEAGDPWQPSHLCQATIPRSAIEATWDILFGNSAPPPGPGIPGIPDEEVDLAIDVGQWYDKKWSAFAQHESEIARGGGATRIAKMSEEDRRDTLRTEWFLHRAHRGSRRLGEDPFLPR</sequence>
<dbReference type="PANTHER" id="PTHR12993:SF11">
    <property type="entry name" value="N-ACETYLGLUCOSAMINYL-PHOSPHATIDYLINOSITOL DE-N-ACETYLASE"/>
    <property type="match status" value="1"/>
</dbReference>
<keyword evidence="1" id="KW-0862">Zinc</keyword>